<keyword evidence="3 7" id="KW-0378">Hydrolase</keyword>
<comment type="caution">
    <text evidence="12">The sequence shown here is derived from an EMBL/GenBank/DDBJ whole genome shotgun (WGS) entry which is preliminary data.</text>
</comment>
<feature type="domain" description="AB hydrolase-1" evidence="10">
    <location>
        <begin position="126"/>
        <end position="251"/>
    </location>
</feature>
<dbReference type="GO" id="GO:0016788">
    <property type="term" value="F:hydrolase activity, acting on ester bonds"/>
    <property type="evidence" value="ECO:0007669"/>
    <property type="project" value="InterPro"/>
</dbReference>
<evidence type="ECO:0000256" key="5">
    <source>
        <dbReference type="ARBA" id="ARBA00023098"/>
    </source>
</evidence>
<dbReference type="SUPFAM" id="SSF53474">
    <property type="entry name" value="alpha/beta-Hydrolases"/>
    <property type="match status" value="1"/>
</dbReference>
<sequence>MFIFFFDFLIKIINLAPGTTHLNDTNRNIFELIESRGFQYESHFLNTGNGYIIQLVRIINPYSSSDILPPPVFLQHGFQTNGNQWLINRNGYLDTNGDYYEMDPDNNDELIIDKNESTCSSLGFVLANRGYDVWLGNYRGSIYSTNHTTLDIHSAEFWSFSIDNLVDEDLKSTIDYVRNMTNRKSISYVGHSQGAFMMFALLAKHPEYSDYIRPFIALAPVFYMSKMELGLMNLFPMSLMEKLLRIYPREFPMFRKLIILLSNCCENILYNRICFAYLHLLNGYRYEESYKDRVGIYVNNIVTGSSSWNVAHFLQIIMANGQPRHFDFFDDQLNGQHYDGRIRAPEYNASNIRSQHIAIVYSPIDKLNAMVDIEKLKSTLNVKLMDDYMLPENVSHIGMIWSKDAGQLINKRIVQILTRYYNEP</sequence>
<dbReference type="Gene3D" id="3.40.50.1820">
    <property type="entry name" value="alpha/beta hydrolase"/>
    <property type="match status" value="1"/>
</dbReference>
<feature type="chain" id="PRO_5039182823" description="Lipase" evidence="9">
    <location>
        <begin position="19"/>
        <end position="424"/>
    </location>
</feature>
<evidence type="ECO:0000256" key="8">
    <source>
        <dbReference type="PIRSR" id="PIRSR000862-1"/>
    </source>
</evidence>
<gene>
    <name evidence="12" type="ORF">HUG17_5810</name>
</gene>
<evidence type="ECO:0000256" key="2">
    <source>
        <dbReference type="ARBA" id="ARBA00022729"/>
    </source>
</evidence>
<dbReference type="GO" id="GO:0016042">
    <property type="term" value="P:lipid catabolic process"/>
    <property type="evidence" value="ECO:0007669"/>
    <property type="project" value="UniProtKB-KW"/>
</dbReference>
<dbReference type="PANTHER" id="PTHR11005">
    <property type="entry name" value="LYSOSOMAL ACID LIPASE-RELATED"/>
    <property type="match status" value="1"/>
</dbReference>
<comment type="similarity">
    <text evidence="1 7">Belongs to the AB hydrolase superfamily. Lipase family.</text>
</comment>
<dbReference type="InterPro" id="IPR025483">
    <property type="entry name" value="Lipase_euk"/>
</dbReference>
<feature type="active site" description="Charge relay system" evidence="8">
    <location>
        <position position="396"/>
    </location>
</feature>
<evidence type="ECO:0000256" key="4">
    <source>
        <dbReference type="ARBA" id="ARBA00022963"/>
    </source>
</evidence>
<feature type="active site" description="Charge relay system" evidence="8">
    <location>
        <position position="365"/>
    </location>
</feature>
<dbReference type="PIRSF" id="PIRSF000862">
    <property type="entry name" value="Steryl_ester_lip"/>
    <property type="match status" value="1"/>
</dbReference>
<keyword evidence="2 9" id="KW-0732">Signal</keyword>
<feature type="domain" description="Partial AB-hydrolase lipase" evidence="11">
    <location>
        <begin position="31"/>
        <end position="88"/>
    </location>
</feature>
<keyword evidence="4 7" id="KW-0442">Lipid degradation</keyword>
<proteinExistence type="inferred from homology"/>
<evidence type="ECO:0000313" key="12">
    <source>
        <dbReference type="EMBL" id="KAH7642763.1"/>
    </source>
</evidence>
<name>A0A9D4P2K3_DERFA</name>
<dbReference type="InterPro" id="IPR000073">
    <property type="entry name" value="AB_hydrolase_1"/>
</dbReference>
<feature type="signal peptide" evidence="9">
    <location>
        <begin position="1"/>
        <end position="18"/>
    </location>
</feature>
<feature type="active site" description="Nucleophile" evidence="8">
    <location>
        <position position="192"/>
    </location>
</feature>
<dbReference type="InterPro" id="IPR006693">
    <property type="entry name" value="AB_hydrolase_lipase"/>
</dbReference>
<dbReference type="Pfam" id="PF00561">
    <property type="entry name" value="Abhydrolase_1"/>
    <property type="match status" value="1"/>
</dbReference>
<evidence type="ECO:0000256" key="1">
    <source>
        <dbReference type="ARBA" id="ARBA00010701"/>
    </source>
</evidence>
<protein>
    <recommendedName>
        <fullName evidence="7">Lipase</fullName>
    </recommendedName>
</protein>
<evidence type="ECO:0000256" key="6">
    <source>
        <dbReference type="ARBA" id="ARBA00023180"/>
    </source>
</evidence>
<organism evidence="12">
    <name type="scientific">Dermatophagoides farinae</name>
    <name type="common">American house dust mite</name>
    <dbReference type="NCBI Taxonomy" id="6954"/>
    <lineage>
        <taxon>Eukaryota</taxon>
        <taxon>Metazoa</taxon>
        <taxon>Ecdysozoa</taxon>
        <taxon>Arthropoda</taxon>
        <taxon>Chelicerata</taxon>
        <taxon>Arachnida</taxon>
        <taxon>Acari</taxon>
        <taxon>Acariformes</taxon>
        <taxon>Sarcoptiformes</taxon>
        <taxon>Astigmata</taxon>
        <taxon>Psoroptidia</taxon>
        <taxon>Analgoidea</taxon>
        <taxon>Pyroglyphidae</taxon>
        <taxon>Dermatophagoidinae</taxon>
        <taxon>Dermatophagoides</taxon>
    </lineage>
</organism>
<keyword evidence="5" id="KW-0443">Lipid metabolism</keyword>
<dbReference type="FunFam" id="3.40.50.1820:FF:000057">
    <property type="entry name" value="Lipase"/>
    <property type="match status" value="1"/>
</dbReference>
<keyword evidence="6" id="KW-0325">Glycoprotein</keyword>
<evidence type="ECO:0000256" key="3">
    <source>
        <dbReference type="ARBA" id="ARBA00022801"/>
    </source>
</evidence>
<evidence type="ECO:0000259" key="10">
    <source>
        <dbReference type="Pfam" id="PF00561"/>
    </source>
</evidence>
<evidence type="ECO:0000256" key="9">
    <source>
        <dbReference type="SAM" id="SignalP"/>
    </source>
</evidence>
<evidence type="ECO:0000259" key="11">
    <source>
        <dbReference type="Pfam" id="PF04083"/>
    </source>
</evidence>
<reference evidence="12" key="2">
    <citation type="journal article" date="2021" name="World Allergy Organ. J.">
        <title>Chromosome-level assembly of Dermatophagoides farinae genome and transcriptome reveals two novel allergens Der f 37 and Der f 39.</title>
        <authorList>
            <person name="Chen J."/>
            <person name="Cai Z."/>
            <person name="Fan D."/>
            <person name="Hu J."/>
            <person name="Hou Y."/>
            <person name="He Y."/>
            <person name="Zhang Z."/>
            <person name="Zhao Z."/>
            <person name="Gao P."/>
            <person name="Hu W."/>
            <person name="Sun J."/>
            <person name="Li J."/>
            <person name="Ji K."/>
        </authorList>
    </citation>
    <scope>NUCLEOTIDE SEQUENCE</scope>
    <source>
        <strain evidence="12">JKM2019</strain>
    </source>
</reference>
<accession>A0A9D4P2K3</accession>
<dbReference type="Proteomes" id="UP000828236">
    <property type="component" value="Unassembled WGS sequence"/>
</dbReference>
<dbReference type="Pfam" id="PF04083">
    <property type="entry name" value="Abhydro_lipase"/>
    <property type="match status" value="1"/>
</dbReference>
<evidence type="ECO:0000256" key="7">
    <source>
        <dbReference type="PIRNR" id="PIRNR000862"/>
    </source>
</evidence>
<dbReference type="EMBL" id="SDOV01000004">
    <property type="protein sequence ID" value="KAH7642763.1"/>
    <property type="molecule type" value="Genomic_DNA"/>
</dbReference>
<dbReference type="InterPro" id="IPR029058">
    <property type="entry name" value="AB_hydrolase_fold"/>
</dbReference>
<dbReference type="AlphaFoldDB" id="A0A9D4P2K3"/>
<reference evidence="12" key="1">
    <citation type="submission" date="2020-06" db="EMBL/GenBank/DDBJ databases">
        <authorList>
            <person name="Ji K."/>
            <person name="Li J."/>
        </authorList>
    </citation>
    <scope>NUCLEOTIDE SEQUENCE</scope>
    <source>
        <strain evidence="12">JKM2019</strain>
        <tissue evidence="12">Whole body</tissue>
    </source>
</reference>